<name>A0ABP0HTR9_9DINO</name>
<dbReference type="PROSITE" id="PS50994">
    <property type="entry name" value="INTEGRASE"/>
    <property type="match status" value="1"/>
</dbReference>
<sequence length="1678" mass="191767">MPNTAEDEGETRRPPRNPGEERERERDGPRDRDPPPFYDGVDPEGTFKTFEKNVKLWCFETDIPKRKQGAKLHRALSGMAQLATEDMEFEDIATEDGVKNIMNRLRDFFLPHLEVSLPRAFEAAVYGKPRQAVETFPEYLARMERAFNRLGKEGVDLPDGATGYILYRQASLSEPQEQRLLTWCDGKYDKVSIVKALRKLDKVVKDKNGKSTYVMDFEDLATNDSYIQAEDEEGNSEDFIYVGEGDLDGTYSEEEMIEALASYREVHVEQLKLRTRCWRCGALGHISRECTNPPSDKGKAGGPAGPPSSSSASTRTGFFVAQEGSTDQDFFTSTGQKESAFWLRQFVESRKASTELGAEISAESEYKERQPPSVSFCGITTGSEFGVVDTAAEGGLVGFPALQRLERRLQDFGLCIKWIPKQSIAKGVGGRAEVVGVALIPMGIGGCNGLLEVTVVAGEVPLLLPVKLMKQLKAVIDFNQNKFVLTDEGIELPMQELASGHVVIDICHVHQDGFKVPEQAPFCENDFRLQATIQAMLAQFDRAKPAASQLMERMGRLLGDSQRTPPPDVVMKGQARRPKWAFRNWRVLLDKLFIIMAFVERQALVKEWLPSLVPSEQFMPPSKQEEDSLEAVYAKIIITAKPLAPLKSKEKPSVSASTCIHPKHQLKGGGNKTASYVTCKMCHSRWESPLQAAEIKEDLKKQKQGLLSQTKTNLALKKEEEKGKETESQRAAIMQLLREERAQAASEKMEVMKEFEKQRVAMREKEVQMQAMMSTVVNQKEAMERMLEEKSQSSQEPVKAPKKTEGPLGCEPLCHCQLIAHKLRRLPEEGSKEKERHFWAEDQSFRDELCCSEQPEEEQKSKDSIKEECGGSGIHSNSGQRLKEEWAEAHTEKGRQVLRKMQTSRHPHLIADRRFQVEVEEGRWEEREGLVPLLEQKRTRVQTELKPRTWIEDFFGIDKETQFNHKQRKEVMKNILKVCEVFSPPRIALQAPKVGLSQGSSFDLETGWDLSKAEERKKMWRKLKEEDPWLIILCPPCTAFSALQFLNFPKMKMENAAMLIKTGMEHLSLAMAIAKWQHQRGRYFLFEHPAQAVSWKEEVAKKVEELEGVEIITTDMCMFGLNVNGMGLNKKPTKLMINSKEMRKRLERRCNKKHVHVPTLCGLPKKAQKYPQEFCIEVLRGLRKQIRVDEEEEGNLEEALERQMEEEMKKENRGEKEQRYQVTEEEKRSVLKLHKGLGHPQRAEFVRFMRAARIRGEIIRWAYQEFVCPACQARAKPKATRPAAIPRTYQPGRVLGIDLIFLPEVGGERLFPALSMVDWGSNYQMVERVADKQPSTIWSTLWSTWGRTFGLPEVLVADAGKEFSSQFMQMAVSHGIVTQTTAARAPWQNGRTERHGAHYKELLEKAREEAVITSSQELQLLMQEVEMTKNRFSNRSGFSPVQRQIGQWPRVPSNLLGDDVIDPGLMNGAVVDDMERMHEMRRIAQKAFIEHNAKEALKRVEQGRTRVPQEFTAGDYVYVYRVPRAKKRKHEGSLPSHERTPNKATWVGPGTLIAVDGASLWISMFGELWRVAREQCRRAINIEQQGIEEAMRSHQTEKDTKTFEEKHGLKKMKEKMQKAHSESDQEKKEPQKKKKKKRIGEGQEEKKRKEEEWKNILLLKSEKMKEEFKLEELKEQAP</sequence>
<feature type="compositionally biased region" description="Basic and acidic residues" evidence="3">
    <location>
        <begin position="1590"/>
        <end position="1607"/>
    </location>
</feature>
<feature type="region of interest" description="Disordered" evidence="3">
    <location>
        <begin position="1"/>
        <end position="44"/>
    </location>
</feature>
<dbReference type="InterPro" id="IPR001584">
    <property type="entry name" value="Integrase_cat-core"/>
</dbReference>
<evidence type="ECO:0000256" key="2">
    <source>
        <dbReference type="SAM" id="Coils"/>
    </source>
</evidence>
<dbReference type="SMART" id="SM00343">
    <property type="entry name" value="ZnF_C2HC"/>
    <property type="match status" value="1"/>
</dbReference>
<feature type="domain" description="CCHC-type" evidence="4">
    <location>
        <begin position="276"/>
        <end position="292"/>
    </location>
</feature>
<dbReference type="InterPro" id="IPR050951">
    <property type="entry name" value="Retrovirus_Pol_polyprotein"/>
</dbReference>
<dbReference type="Proteomes" id="UP001642484">
    <property type="component" value="Unassembled WGS sequence"/>
</dbReference>
<evidence type="ECO:0000256" key="3">
    <source>
        <dbReference type="SAM" id="MobiDB-lite"/>
    </source>
</evidence>
<feature type="compositionally biased region" description="Basic and acidic residues" evidence="3">
    <location>
        <begin position="1639"/>
        <end position="1653"/>
    </location>
</feature>
<evidence type="ECO:0000313" key="6">
    <source>
        <dbReference type="EMBL" id="CAK8992799.1"/>
    </source>
</evidence>
<feature type="coiled-coil region" evidence="2">
    <location>
        <begin position="734"/>
        <end position="796"/>
    </location>
</feature>
<feature type="region of interest" description="Disordered" evidence="3">
    <location>
        <begin position="1590"/>
        <end position="1653"/>
    </location>
</feature>
<dbReference type="InterPro" id="IPR012337">
    <property type="entry name" value="RNaseH-like_sf"/>
</dbReference>
<dbReference type="Pfam" id="PF00098">
    <property type="entry name" value="zf-CCHC"/>
    <property type="match status" value="1"/>
</dbReference>
<evidence type="ECO:0000256" key="1">
    <source>
        <dbReference type="PROSITE-ProRule" id="PRU00047"/>
    </source>
</evidence>
<keyword evidence="2" id="KW-0175">Coiled coil</keyword>
<feature type="region of interest" description="Disordered" evidence="3">
    <location>
        <begin position="852"/>
        <end position="882"/>
    </location>
</feature>
<feature type="compositionally biased region" description="Basic and acidic residues" evidence="3">
    <location>
        <begin position="857"/>
        <end position="869"/>
    </location>
</feature>
<dbReference type="Gene3D" id="3.30.420.10">
    <property type="entry name" value="Ribonuclease H-like superfamily/Ribonuclease H"/>
    <property type="match status" value="1"/>
</dbReference>
<evidence type="ECO:0000259" key="4">
    <source>
        <dbReference type="PROSITE" id="PS50158"/>
    </source>
</evidence>
<feature type="domain" description="Integrase catalytic" evidence="5">
    <location>
        <begin position="1287"/>
        <end position="1448"/>
    </location>
</feature>
<dbReference type="PANTHER" id="PTHR37984">
    <property type="entry name" value="PROTEIN CBG26694"/>
    <property type="match status" value="1"/>
</dbReference>
<reference evidence="6 7" key="1">
    <citation type="submission" date="2024-02" db="EMBL/GenBank/DDBJ databases">
        <authorList>
            <person name="Chen Y."/>
            <person name="Shah S."/>
            <person name="Dougan E. K."/>
            <person name="Thang M."/>
            <person name="Chan C."/>
        </authorList>
    </citation>
    <scope>NUCLEOTIDE SEQUENCE [LARGE SCALE GENOMIC DNA]</scope>
</reference>
<keyword evidence="7" id="KW-1185">Reference proteome</keyword>
<organism evidence="6 7">
    <name type="scientific">Durusdinium trenchii</name>
    <dbReference type="NCBI Taxonomy" id="1381693"/>
    <lineage>
        <taxon>Eukaryota</taxon>
        <taxon>Sar</taxon>
        <taxon>Alveolata</taxon>
        <taxon>Dinophyceae</taxon>
        <taxon>Suessiales</taxon>
        <taxon>Symbiodiniaceae</taxon>
        <taxon>Durusdinium</taxon>
    </lineage>
</organism>
<feature type="coiled-coil region" evidence="2">
    <location>
        <begin position="1179"/>
        <end position="1217"/>
    </location>
</feature>
<protein>
    <submittedName>
        <fullName evidence="6">Uncharacterized protein</fullName>
    </submittedName>
</protein>
<feature type="compositionally biased region" description="Basic and acidic residues" evidence="3">
    <location>
        <begin position="10"/>
        <end position="34"/>
    </location>
</feature>
<keyword evidence="1" id="KW-0863">Zinc-finger</keyword>
<dbReference type="PROSITE" id="PS50158">
    <property type="entry name" value="ZF_CCHC"/>
    <property type="match status" value="1"/>
</dbReference>
<proteinExistence type="predicted"/>
<gene>
    <name evidence="6" type="ORF">CCMP2556_LOCUS3005</name>
</gene>
<evidence type="ECO:0000259" key="5">
    <source>
        <dbReference type="PROSITE" id="PS50994"/>
    </source>
</evidence>
<comment type="caution">
    <text evidence="6">The sequence shown here is derived from an EMBL/GenBank/DDBJ whole genome shotgun (WGS) entry which is preliminary data.</text>
</comment>
<keyword evidence="1" id="KW-0862">Zinc</keyword>
<dbReference type="InterPro" id="IPR001878">
    <property type="entry name" value="Znf_CCHC"/>
</dbReference>
<accession>A0ABP0HTR9</accession>
<dbReference type="InterPro" id="IPR036397">
    <property type="entry name" value="RNaseH_sf"/>
</dbReference>
<feature type="region of interest" description="Disordered" evidence="3">
    <location>
        <begin position="289"/>
        <end position="314"/>
    </location>
</feature>
<dbReference type="PANTHER" id="PTHR37984:SF5">
    <property type="entry name" value="PROTEIN NYNRIN-LIKE"/>
    <property type="match status" value="1"/>
</dbReference>
<dbReference type="EMBL" id="CAXAMN010001137">
    <property type="protein sequence ID" value="CAK8992799.1"/>
    <property type="molecule type" value="Genomic_DNA"/>
</dbReference>
<evidence type="ECO:0000313" key="7">
    <source>
        <dbReference type="Proteomes" id="UP001642484"/>
    </source>
</evidence>
<feature type="compositionally biased region" description="Basic and acidic residues" evidence="3">
    <location>
        <begin position="1614"/>
        <end position="1629"/>
    </location>
</feature>
<keyword evidence="1" id="KW-0479">Metal-binding</keyword>
<dbReference type="SUPFAM" id="SSF53098">
    <property type="entry name" value="Ribonuclease H-like"/>
    <property type="match status" value="1"/>
</dbReference>